<evidence type="ECO:0000256" key="7">
    <source>
        <dbReference type="ARBA" id="ARBA00023136"/>
    </source>
</evidence>
<evidence type="ECO:0000256" key="4">
    <source>
        <dbReference type="ARBA" id="ARBA00022692"/>
    </source>
</evidence>
<evidence type="ECO:0000256" key="1">
    <source>
        <dbReference type="ARBA" id="ARBA00004370"/>
    </source>
</evidence>
<reference evidence="12 13" key="1">
    <citation type="submission" date="2023-11" db="EMBL/GenBank/DDBJ databases">
        <title>An acidophilic fungus is an integral part of prey digestion in a carnivorous sundew plant.</title>
        <authorList>
            <person name="Tsai I.J."/>
        </authorList>
    </citation>
    <scope>NUCLEOTIDE SEQUENCE [LARGE SCALE GENOMIC DNA]</scope>
    <source>
        <strain evidence="12">169a</strain>
    </source>
</reference>
<keyword evidence="7 10" id="KW-0472">Membrane</keyword>
<comment type="similarity">
    <text evidence="2">Belongs to the 1-acyl-sn-glycerol-3-phosphate acyltransferase family.</text>
</comment>
<dbReference type="PANTHER" id="PTHR23063">
    <property type="entry name" value="PHOSPHOLIPID ACYLTRANSFERASE"/>
    <property type="match status" value="1"/>
</dbReference>
<protein>
    <submittedName>
        <fullName evidence="12">Vacuolar protein sorting protein vps66</fullName>
    </submittedName>
</protein>
<dbReference type="InterPro" id="IPR002123">
    <property type="entry name" value="Plipid/glycerol_acylTrfase"/>
</dbReference>
<dbReference type="GO" id="GO:0016020">
    <property type="term" value="C:membrane"/>
    <property type="evidence" value="ECO:0007669"/>
    <property type="project" value="UniProtKB-SubCell"/>
</dbReference>
<feature type="region of interest" description="Disordered" evidence="9">
    <location>
        <begin position="291"/>
        <end position="315"/>
    </location>
</feature>
<dbReference type="GO" id="GO:0016746">
    <property type="term" value="F:acyltransferase activity"/>
    <property type="evidence" value="ECO:0007669"/>
    <property type="project" value="UniProtKB-KW"/>
</dbReference>
<evidence type="ECO:0000256" key="3">
    <source>
        <dbReference type="ARBA" id="ARBA00022679"/>
    </source>
</evidence>
<evidence type="ECO:0000256" key="9">
    <source>
        <dbReference type="SAM" id="MobiDB-lite"/>
    </source>
</evidence>
<organism evidence="12 13">
    <name type="scientific">Acrodontium crateriforme</name>
    <dbReference type="NCBI Taxonomy" id="150365"/>
    <lineage>
        <taxon>Eukaryota</taxon>
        <taxon>Fungi</taxon>
        <taxon>Dikarya</taxon>
        <taxon>Ascomycota</taxon>
        <taxon>Pezizomycotina</taxon>
        <taxon>Dothideomycetes</taxon>
        <taxon>Dothideomycetidae</taxon>
        <taxon>Mycosphaerellales</taxon>
        <taxon>Teratosphaeriaceae</taxon>
        <taxon>Acrodontium</taxon>
    </lineage>
</organism>
<keyword evidence="8" id="KW-0012">Acyltransferase</keyword>
<feature type="domain" description="Phospholipid/glycerol acyltransferase" evidence="11">
    <location>
        <begin position="106"/>
        <end position="219"/>
    </location>
</feature>
<evidence type="ECO:0000313" key="13">
    <source>
        <dbReference type="Proteomes" id="UP001303373"/>
    </source>
</evidence>
<keyword evidence="4 10" id="KW-0812">Transmembrane</keyword>
<evidence type="ECO:0000256" key="8">
    <source>
        <dbReference type="ARBA" id="ARBA00023315"/>
    </source>
</evidence>
<dbReference type="PANTHER" id="PTHR23063:SF60">
    <property type="entry name" value="LYSOPHOSPHATIDIC ACID:OLEOYL-COA ACYLTRANSFERASE 1"/>
    <property type="match status" value="1"/>
</dbReference>
<comment type="subcellular location">
    <subcellularLocation>
        <location evidence="1">Membrane</location>
    </subcellularLocation>
</comment>
<dbReference type="AlphaFoldDB" id="A0AAQ3M779"/>
<keyword evidence="3" id="KW-0808">Transferase</keyword>
<dbReference type="Proteomes" id="UP001303373">
    <property type="component" value="Chromosome 9"/>
</dbReference>
<accession>A0AAQ3M779</accession>
<keyword evidence="13" id="KW-1185">Reference proteome</keyword>
<evidence type="ECO:0000259" key="11">
    <source>
        <dbReference type="SMART" id="SM00563"/>
    </source>
</evidence>
<evidence type="ECO:0000256" key="6">
    <source>
        <dbReference type="ARBA" id="ARBA00023098"/>
    </source>
</evidence>
<evidence type="ECO:0000256" key="10">
    <source>
        <dbReference type="SAM" id="Phobius"/>
    </source>
</evidence>
<dbReference type="SUPFAM" id="SSF69593">
    <property type="entry name" value="Glycerol-3-phosphate (1)-acyltransferase"/>
    <property type="match status" value="1"/>
</dbReference>
<name>A0AAQ3M779_9PEZI</name>
<dbReference type="GO" id="GO:0006629">
    <property type="term" value="P:lipid metabolic process"/>
    <property type="evidence" value="ECO:0007669"/>
    <property type="project" value="UniProtKB-KW"/>
</dbReference>
<evidence type="ECO:0000256" key="5">
    <source>
        <dbReference type="ARBA" id="ARBA00022989"/>
    </source>
</evidence>
<keyword evidence="6" id="KW-0443">Lipid metabolism</keyword>
<gene>
    <name evidence="12" type="ORF">R9X50_00599200</name>
</gene>
<feature type="transmembrane region" description="Helical" evidence="10">
    <location>
        <begin position="32"/>
        <end position="55"/>
    </location>
</feature>
<feature type="compositionally biased region" description="Acidic residues" evidence="9">
    <location>
        <begin position="306"/>
        <end position="315"/>
    </location>
</feature>
<evidence type="ECO:0000313" key="12">
    <source>
        <dbReference type="EMBL" id="WPH03117.1"/>
    </source>
</evidence>
<dbReference type="SMART" id="SM00563">
    <property type="entry name" value="PlsC"/>
    <property type="match status" value="1"/>
</dbReference>
<sequence>MEKYGQYRDKSTGIAPFFSVAPPASSPLLLPWHILLFTIRIPFLIVAWLVWLLAVQWMPAGSMFRKATQWCLLGIPGVWWIDLQVDGVRRGSLASGPKGRLPGTGTIIASSFTSPLDVLYLAAIFDPIFTLSEPKSRKVRPISLESALASCFAVPNPLELNSKVEPTELAKLTKRNPNRVIVVFPESTTGNGRGILRFSPSLLSALPNTKIYPVSLRYSPPDVVTPMPGWIEALKFIWRLNSRQTHCIRVRIGGPMSLAAPSVSTLEASPAVKSTGRSNNTVGKSYDSNFFDDFEASPSPKNNCDDGTDDEVEMNDSERRALDSVADSLARLGRVKRVGLGVQEKAEFVHAWSKRRA</sequence>
<evidence type="ECO:0000256" key="2">
    <source>
        <dbReference type="ARBA" id="ARBA00008655"/>
    </source>
</evidence>
<proteinExistence type="inferred from homology"/>
<dbReference type="EMBL" id="CP138588">
    <property type="protein sequence ID" value="WPH03117.1"/>
    <property type="molecule type" value="Genomic_DNA"/>
</dbReference>
<keyword evidence="5 10" id="KW-1133">Transmembrane helix</keyword>